<proteinExistence type="predicted"/>
<dbReference type="EMBL" id="CAJVPK010000520">
    <property type="protein sequence ID" value="CAG8521456.1"/>
    <property type="molecule type" value="Genomic_DNA"/>
</dbReference>
<sequence length="612" mass="69968">MTNEKGIGIIDIGSNGIRFGLVSSLQRHLPVLYEERAPISLFDAQNDDDNTERKPISKEIIDDVINCLQRFKFISKHYEIDNIKVIATEATRTAPNSEEFLFRIYEATGLKVEKLCEADEARITAMGIIATYYEVEGLVMDMGGGSMELNFVIHHPKDNDGIINMSEFPINLPYGAAALKKLLKEAKDQQKRSQLFNTIKTRLEEGFKKLNPPESIKGENGYTVYMNGGGFRSLGYLSMSEEMKQNSYPMPIINGYGILAKKLVEITDRFLDKPKFLSGNPFRISKRREKLLPAACFLFKVLMEVIPLDYVYFCEGGVRHGQCFDLLSPIQHQKDPLESFIFSHPFQSPYLTVQYRDHLVNIIKEGIPSGLYDILDHDEYSIKKSNRLERLLPNLVCLAHWSMNLAKESRPIAAFYLPLAGGPLSDAPGLTHTDRAIISWCLMWRYHEDASGAKSGGVEKDISNMNPSLFDNVKELIPAGRDGRMACEIIGKFIGFVILTHPGFPKIENIKSLCKFKVTEKIIENSKRRRYNVQLTIFGTEEFRERTEHKYLVNNSIVKKISKKLEKSYELIEEKNQVITDEVMSIQNRKRRKRGYHLGEIHIRVNFSEIME</sequence>
<dbReference type="GO" id="GO:0006357">
    <property type="term" value="P:regulation of transcription by RNA polymerase II"/>
    <property type="evidence" value="ECO:0007669"/>
    <property type="project" value="TreeGrafter"/>
</dbReference>
<feature type="domain" description="Ppx/GppA phosphatase N-terminal" evidence="1">
    <location>
        <begin position="26"/>
        <end position="327"/>
    </location>
</feature>
<accession>A0A9N9A8N7</accession>
<reference evidence="3" key="1">
    <citation type="submission" date="2021-06" db="EMBL/GenBank/DDBJ databases">
        <authorList>
            <person name="Kallberg Y."/>
            <person name="Tangrot J."/>
            <person name="Rosling A."/>
        </authorList>
    </citation>
    <scope>NUCLEOTIDE SEQUENCE</scope>
    <source>
        <strain evidence="3">AZ414A</strain>
    </source>
</reference>
<dbReference type="Gene3D" id="3.30.420.150">
    <property type="entry name" value="Exopolyphosphatase. Domain 2"/>
    <property type="match status" value="1"/>
</dbReference>
<dbReference type="InterPro" id="IPR050273">
    <property type="entry name" value="GppA/Ppx_hydrolase"/>
</dbReference>
<dbReference type="Gene3D" id="1.10.3210.10">
    <property type="entry name" value="Hypothetical protein af1432"/>
    <property type="match status" value="1"/>
</dbReference>
<dbReference type="PANTHER" id="PTHR30005">
    <property type="entry name" value="EXOPOLYPHOSPHATASE"/>
    <property type="match status" value="1"/>
</dbReference>
<name>A0A9N9A8N7_9GLOM</name>
<dbReference type="SUPFAM" id="SSF53067">
    <property type="entry name" value="Actin-like ATPase domain"/>
    <property type="match status" value="2"/>
</dbReference>
<dbReference type="Pfam" id="PF02541">
    <property type="entry name" value="Ppx-GppA"/>
    <property type="match status" value="1"/>
</dbReference>
<evidence type="ECO:0000259" key="1">
    <source>
        <dbReference type="Pfam" id="PF02541"/>
    </source>
</evidence>
<dbReference type="OrthoDB" id="2014654at2759"/>
<organism evidence="3 4">
    <name type="scientific">Diversispora eburnea</name>
    <dbReference type="NCBI Taxonomy" id="1213867"/>
    <lineage>
        <taxon>Eukaryota</taxon>
        <taxon>Fungi</taxon>
        <taxon>Fungi incertae sedis</taxon>
        <taxon>Mucoromycota</taxon>
        <taxon>Glomeromycotina</taxon>
        <taxon>Glomeromycetes</taxon>
        <taxon>Diversisporales</taxon>
        <taxon>Diversisporaceae</taxon>
        <taxon>Diversispora</taxon>
    </lineage>
</organism>
<gene>
    <name evidence="3" type="ORF">DEBURN_LOCUS5683</name>
</gene>
<dbReference type="PANTHER" id="PTHR30005:SF0">
    <property type="entry name" value="RETROGRADE REGULATION PROTEIN 2"/>
    <property type="match status" value="1"/>
</dbReference>
<dbReference type="AlphaFoldDB" id="A0A9N9A8N7"/>
<protein>
    <submittedName>
        <fullName evidence="3">7428_t:CDS:1</fullName>
    </submittedName>
</protein>
<evidence type="ECO:0000313" key="3">
    <source>
        <dbReference type="EMBL" id="CAG8521456.1"/>
    </source>
</evidence>
<comment type="caution">
    <text evidence="3">The sequence shown here is derived from an EMBL/GenBank/DDBJ whole genome shotgun (WGS) entry which is preliminary data.</text>
</comment>
<evidence type="ECO:0000313" key="4">
    <source>
        <dbReference type="Proteomes" id="UP000789706"/>
    </source>
</evidence>
<dbReference type="Gene3D" id="3.30.420.40">
    <property type="match status" value="1"/>
</dbReference>
<feature type="domain" description="RTG2 C-terminal" evidence="2">
    <location>
        <begin position="386"/>
        <end position="477"/>
    </location>
</feature>
<dbReference type="InterPro" id="IPR043129">
    <property type="entry name" value="ATPase_NBD"/>
</dbReference>
<dbReference type="Proteomes" id="UP000789706">
    <property type="component" value="Unassembled WGS sequence"/>
</dbReference>
<evidence type="ECO:0000259" key="2">
    <source>
        <dbReference type="Pfam" id="PF23566"/>
    </source>
</evidence>
<dbReference type="FunFam" id="3.30.420.40:FF:000191">
    <property type="entry name" value="Retrograde regulation protein 2"/>
    <property type="match status" value="1"/>
</dbReference>
<keyword evidence="4" id="KW-1185">Reference proteome</keyword>
<dbReference type="InterPro" id="IPR057512">
    <property type="entry name" value="RTG2_C"/>
</dbReference>
<dbReference type="InterPro" id="IPR003695">
    <property type="entry name" value="Ppx_GppA_N"/>
</dbReference>
<dbReference type="Pfam" id="PF23566">
    <property type="entry name" value="RTG2_C"/>
    <property type="match status" value="1"/>
</dbReference>